<dbReference type="Gene3D" id="3.90.215.10">
    <property type="entry name" value="Gamma Fibrinogen, chain A, domain 1"/>
    <property type="match status" value="1"/>
</dbReference>
<organism evidence="2 3">
    <name type="scientific">Homarus americanus</name>
    <name type="common">American lobster</name>
    <dbReference type="NCBI Taxonomy" id="6706"/>
    <lineage>
        <taxon>Eukaryota</taxon>
        <taxon>Metazoa</taxon>
        <taxon>Ecdysozoa</taxon>
        <taxon>Arthropoda</taxon>
        <taxon>Crustacea</taxon>
        <taxon>Multicrustacea</taxon>
        <taxon>Malacostraca</taxon>
        <taxon>Eumalacostraca</taxon>
        <taxon>Eucarida</taxon>
        <taxon>Decapoda</taxon>
        <taxon>Pleocyemata</taxon>
        <taxon>Astacidea</taxon>
        <taxon>Nephropoidea</taxon>
        <taxon>Nephropidae</taxon>
        <taxon>Homarus</taxon>
    </lineage>
</organism>
<protein>
    <submittedName>
        <fullName evidence="2">Fibrinogen C domain-containing protein 1-like 5</fullName>
    </submittedName>
</protein>
<accession>A0A8J5JLU5</accession>
<dbReference type="Pfam" id="PF00147">
    <property type="entry name" value="Fibrinogen_C"/>
    <property type="match status" value="1"/>
</dbReference>
<evidence type="ECO:0000313" key="2">
    <source>
        <dbReference type="EMBL" id="KAG7155514.1"/>
    </source>
</evidence>
<dbReference type="InterPro" id="IPR014716">
    <property type="entry name" value="Fibrinogen_a/b/g_C_1"/>
</dbReference>
<gene>
    <name evidence="2" type="primary">Fibcd1-L5</name>
    <name evidence="2" type="ORF">Hamer_G029804</name>
</gene>
<dbReference type="PANTHER" id="PTHR19143:SF458">
    <property type="entry name" value="FIBRINOGEN C-TERMINAL DOMAIN-CONTAINING PROTEIN-RELATED"/>
    <property type="match status" value="1"/>
</dbReference>
<dbReference type="SMART" id="SM00186">
    <property type="entry name" value="FBG"/>
    <property type="match status" value="1"/>
</dbReference>
<dbReference type="AlphaFoldDB" id="A0A8J5JLU5"/>
<sequence length="267" mass="30931">KFLHQVRLGYDYINISSHKSNCRWSLFQDNINTCVVTTRPVRDCEDVYKAGGKESGVHTIYPKSSPAGVRVYCEVQEGQSWTVFLARHHQTPNENFTRSWQDYKKGFGDPEGEHWLGNENLHTLTGGETRYRLRVEATNLQGEQRYGEWRVFRVAPEDNRYRLTVEQYNSSSTLGDGLNYHNGESFTTVDRDHDTNPSINCAVHHGGGGWWWWRWGWRWGCGLVNPTGPLHLSDLHQDPWKVMSWVFFIPGDGHWVKLSSVKMMVKS</sequence>
<name>A0A8J5JLU5_HOMAM</name>
<dbReference type="InterPro" id="IPR002181">
    <property type="entry name" value="Fibrinogen_a/b/g_C_dom"/>
</dbReference>
<reference evidence="2" key="1">
    <citation type="journal article" date="2021" name="Sci. Adv.">
        <title>The American lobster genome reveals insights on longevity, neural, and immune adaptations.</title>
        <authorList>
            <person name="Polinski J.M."/>
            <person name="Zimin A.V."/>
            <person name="Clark K.F."/>
            <person name="Kohn A.B."/>
            <person name="Sadowski N."/>
            <person name="Timp W."/>
            <person name="Ptitsyn A."/>
            <person name="Khanna P."/>
            <person name="Romanova D.Y."/>
            <person name="Williams P."/>
            <person name="Greenwood S.J."/>
            <person name="Moroz L.L."/>
            <person name="Walt D.R."/>
            <person name="Bodnar A.G."/>
        </authorList>
    </citation>
    <scope>NUCLEOTIDE SEQUENCE</scope>
    <source>
        <strain evidence="2">GMGI-L3</strain>
    </source>
</reference>
<dbReference type="PANTHER" id="PTHR19143">
    <property type="entry name" value="FIBRINOGEN/TENASCIN/ANGIOPOEITIN"/>
    <property type="match status" value="1"/>
</dbReference>
<dbReference type="EMBL" id="JAHLQT010041406">
    <property type="protein sequence ID" value="KAG7155514.1"/>
    <property type="molecule type" value="Genomic_DNA"/>
</dbReference>
<keyword evidence="3" id="KW-1185">Reference proteome</keyword>
<evidence type="ECO:0000259" key="1">
    <source>
        <dbReference type="PROSITE" id="PS51406"/>
    </source>
</evidence>
<proteinExistence type="predicted"/>
<feature type="non-terminal residue" evidence="2">
    <location>
        <position position="267"/>
    </location>
</feature>
<comment type="caution">
    <text evidence="2">The sequence shown here is derived from an EMBL/GenBank/DDBJ whole genome shotgun (WGS) entry which is preliminary data.</text>
</comment>
<evidence type="ECO:0000313" key="3">
    <source>
        <dbReference type="Proteomes" id="UP000747542"/>
    </source>
</evidence>
<dbReference type="Proteomes" id="UP000747542">
    <property type="component" value="Unassembled WGS sequence"/>
</dbReference>
<dbReference type="SUPFAM" id="SSF56496">
    <property type="entry name" value="Fibrinogen C-terminal domain-like"/>
    <property type="match status" value="1"/>
</dbReference>
<dbReference type="PROSITE" id="PS51406">
    <property type="entry name" value="FIBRINOGEN_C_2"/>
    <property type="match status" value="1"/>
</dbReference>
<feature type="domain" description="Fibrinogen C-terminal" evidence="1">
    <location>
        <begin position="35"/>
        <end position="267"/>
    </location>
</feature>
<dbReference type="InterPro" id="IPR036056">
    <property type="entry name" value="Fibrinogen-like_C"/>
</dbReference>
<dbReference type="InterPro" id="IPR050373">
    <property type="entry name" value="Fibrinogen_C-term_domain"/>
</dbReference>
<dbReference type="GO" id="GO:0005615">
    <property type="term" value="C:extracellular space"/>
    <property type="evidence" value="ECO:0007669"/>
    <property type="project" value="TreeGrafter"/>
</dbReference>